<evidence type="ECO:0000256" key="3">
    <source>
        <dbReference type="ARBA" id="ARBA00022475"/>
    </source>
</evidence>
<comment type="subcellular location">
    <subcellularLocation>
        <location evidence="1">Cell membrane</location>
        <topology evidence="1">Multi-pass membrane protein</topology>
    </subcellularLocation>
</comment>
<dbReference type="InterPro" id="IPR020846">
    <property type="entry name" value="MFS_dom"/>
</dbReference>
<feature type="transmembrane region" description="Helical" evidence="7">
    <location>
        <begin position="350"/>
        <end position="372"/>
    </location>
</feature>
<gene>
    <name evidence="9" type="ORF">PQ455_16035</name>
</gene>
<feature type="transmembrane region" description="Helical" evidence="7">
    <location>
        <begin position="204"/>
        <end position="222"/>
    </location>
</feature>
<dbReference type="EMBL" id="CP117411">
    <property type="protein sequence ID" value="WCT73118.1"/>
    <property type="molecule type" value="Genomic_DNA"/>
</dbReference>
<keyword evidence="10" id="KW-1185">Reference proteome</keyword>
<evidence type="ECO:0000256" key="2">
    <source>
        <dbReference type="ARBA" id="ARBA00022448"/>
    </source>
</evidence>
<keyword evidence="5 7" id="KW-1133">Transmembrane helix</keyword>
<feature type="domain" description="Major facilitator superfamily (MFS) profile" evidence="8">
    <location>
        <begin position="30"/>
        <end position="440"/>
    </location>
</feature>
<dbReference type="PROSITE" id="PS50850">
    <property type="entry name" value="MFS"/>
    <property type="match status" value="1"/>
</dbReference>
<keyword evidence="6 7" id="KW-0472">Membrane</keyword>
<dbReference type="Proteomes" id="UP001220395">
    <property type="component" value="Chromosome"/>
</dbReference>
<dbReference type="Gene3D" id="1.20.1250.20">
    <property type="entry name" value="MFS general substrate transporter like domains"/>
    <property type="match status" value="2"/>
</dbReference>
<name>A0ABY7TJL5_9SPHN</name>
<feature type="transmembrane region" description="Helical" evidence="7">
    <location>
        <begin position="290"/>
        <end position="315"/>
    </location>
</feature>
<evidence type="ECO:0000259" key="8">
    <source>
        <dbReference type="PROSITE" id="PS50850"/>
    </source>
</evidence>
<reference evidence="9 10" key="1">
    <citation type="submission" date="2023-02" db="EMBL/GenBank/DDBJ databases">
        <title>Genome sequence of Sphingomonas naphthae.</title>
        <authorList>
            <person name="Kim S."/>
            <person name="Heo J."/>
            <person name="Kwon S.-W."/>
        </authorList>
    </citation>
    <scope>NUCLEOTIDE SEQUENCE [LARGE SCALE GENOMIC DNA]</scope>
    <source>
        <strain evidence="9 10">KACC 18716</strain>
    </source>
</reference>
<dbReference type="InterPro" id="IPR011701">
    <property type="entry name" value="MFS"/>
</dbReference>
<dbReference type="RefSeq" id="WP_273687106.1">
    <property type="nucleotide sequence ID" value="NZ_CP117411.1"/>
</dbReference>
<feature type="transmembrane region" description="Helical" evidence="7">
    <location>
        <begin position="45"/>
        <end position="64"/>
    </location>
</feature>
<dbReference type="Pfam" id="PF07690">
    <property type="entry name" value="MFS_1"/>
    <property type="match status" value="1"/>
</dbReference>
<feature type="transmembrane region" description="Helical" evidence="7">
    <location>
        <begin position="70"/>
        <end position="94"/>
    </location>
</feature>
<keyword evidence="2" id="KW-0813">Transport</keyword>
<protein>
    <submittedName>
        <fullName evidence="9">MFS transporter</fullName>
    </submittedName>
</protein>
<proteinExistence type="predicted"/>
<keyword evidence="4 7" id="KW-0812">Transmembrane</keyword>
<dbReference type="SUPFAM" id="SSF103473">
    <property type="entry name" value="MFS general substrate transporter"/>
    <property type="match status" value="1"/>
</dbReference>
<evidence type="ECO:0000256" key="4">
    <source>
        <dbReference type="ARBA" id="ARBA00022692"/>
    </source>
</evidence>
<sequence>MSAQAAAPNSTSMEQDARDLHDHGGTPATIAIGVIIGRISEFFDFFVYAIASVIVFPALVFPFVDRLTGTIYSFAIFALAFMARPVGSLIFMAVDERYGRGVKLTIALFLLGGSTAAIAFMPGYQTIGIWAVALLALFRAGQGVALGGTWDGLSSLLSLNAPENRRGWYAMMPQVGAPIALLVVSALFAFFIDALSVEDFLGWGWRYPFFVAFAINVVALFARLRIVVTPEFEELFKTRDLQPSAVIPTVRREGRTIVIGAFAPLASFALFHMVTVFPLSWIALFTRESIQHFLVIEMIGSVVGILAIVASGFIADQTGRRTLLGATAVAIAVFSVAAPLLLTGGDLGEVAFMVIGFMLLGLSFGQSSGVVASSFSPQSRYTGSALTSDLAWMFGAGFAPLAALLLTSHFGLAASGVYLLSGAVCTLVALYINKELAGADRA</sequence>
<feature type="transmembrane region" description="Helical" evidence="7">
    <location>
        <begin position="412"/>
        <end position="432"/>
    </location>
</feature>
<evidence type="ECO:0000256" key="1">
    <source>
        <dbReference type="ARBA" id="ARBA00004651"/>
    </source>
</evidence>
<organism evidence="9 10">
    <name type="scientific">Sphingomonas naphthae</name>
    <dbReference type="NCBI Taxonomy" id="1813468"/>
    <lineage>
        <taxon>Bacteria</taxon>
        <taxon>Pseudomonadati</taxon>
        <taxon>Pseudomonadota</taxon>
        <taxon>Alphaproteobacteria</taxon>
        <taxon>Sphingomonadales</taxon>
        <taxon>Sphingomonadaceae</taxon>
        <taxon>Sphingomonas</taxon>
    </lineage>
</organism>
<feature type="transmembrane region" description="Helical" evidence="7">
    <location>
        <begin position="322"/>
        <end position="344"/>
    </location>
</feature>
<dbReference type="InterPro" id="IPR036259">
    <property type="entry name" value="MFS_trans_sf"/>
</dbReference>
<dbReference type="PANTHER" id="PTHR43045:SF2">
    <property type="entry name" value="INNER MEMBRANE METABOLITE TRANSPORT PROTEIN YHJE"/>
    <property type="match status" value="1"/>
</dbReference>
<feature type="transmembrane region" description="Helical" evidence="7">
    <location>
        <begin position="257"/>
        <end position="284"/>
    </location>
</feature>
<accession>A0ABY7TJL5</accession>
<feature type="transmembrane region" description="Helical" evidence="7">
    <location>
        <begin position="168"/>
        <end position="192"/>
    </location>
</feature>
<evidence type="ECO:0000313" key="10">
    <source>
        <dbReference type="Proteomes" id="UP001220395"/>
    </source>
</evidence>
<dbReference type="PANTHER" id="PTHR43045">
    <property type="entry name" value="SHIKIMATE TRANSPORTER"/>
    <property type="match status" value="1"/>
</dbReference>
<keyword evidence="3" id="KW-1003">Cell membrane</keyword>
<evidence type="ECO:0000256" key="7">
    <source>
        <dbReference type="SAM" id="Phobius"/>
    </source>
</evidence>
<evidence type="ECO:0000313" key="9">
    <source>
        <dbReference type="EMBL" id="WCT73118.1"/>
    </source>
</evidence>
<evidence type="ECO:0000256" key="6">
    <source>
        <dbReference type="ARBA" id="ARBA00023136"/>
    </source>
</evidence>
<feature type="transmembrane region" description="Helical" evidence="7">
    <location>
        <begin position="127"/>
        <end position="147"/>
    </location>
</feature>
<evidence type="ECO:0000256" key="5">
    <source>
        <dbReference type="ARBA" id="ARBA00022989"/>
    </source>
</evidence>
<feature type="transmembrane region" description="Helical" evidence="7">
    <location>
        <begin position="384"/>
        <end position="406"/>
    </location>
</feature>